<dbReference type="GO" id="GO:0004252">
    <property type="term" value="F:serine-type endopeptidase activity"/>
    <property type="evidence" value="ECO:0007669"/>
    <property type="project" value="InterPro"/>
</dbReference>
<feature type="signal peptide" evidence="3">
    <location>
        <begin position="1"/>
        <end position="23"/>
    </location>
</feature>
<dbReference type="CDD" id="cd00041">
    <property type="entry name" value="CUB"/>
    <property type="match status" value="1"/>
</dbReference>
<dbReference type="CDD" id="cd00190">
    <property type="entry name" value="Tryp_SPc"/>
    <property type="match status" value="1"/>
</dbReference>
<evidence type="ECO:0000313" key="6">
    <source>
        <dbReference type="EMBL" id="KAG7174410.1"/>
    </source>
</evidence>
<dbReference type="Gene3D" id="2.60.120.290">
    <property type="entry name" value="Spermadhesin, CUB domain"/>
    <property type="match status" value="1"/>
</dbReference>
<dbReference type="Pfam" id="PF00431">
    <property type="entry name" value="CUB"/>
    <property type="match status" value="1"/>
</dbReference>
<comment type="caution">
    <text evidence="2">Lacks conserved residue(s) required for the propagation of feature annotation.</text>
</comment>
<dbReference type="PANTHER" id="PTHR24252">
    <property type="entry name" value="ACROSIN-RELATED"/>
    <property type="match status" value="1"/>
</dbReference>
<dbReference type="SUPFAM" id="SSF50494">
    <property type="entry name" value="Trypsin-like serine proteases"/>
    <property type="match status" value="1"/>
</dbReference>
<feature type="chain" id="PRO_5035199050" evidence="3">
    <location>
        <begin position="24"/>
        <end position="422"/>
    </location>
</feature>
<dbReference type="PANTHER" id="PTHR24252:SF7">
    <property type="entry name" value="HYALIN"/>
    <property type="match status" value="1"/>
</dbReference>
<organism evidence="6 7">
    <name type="scientific">Homarus americanus</name>
    <name type="common">American lobster</name>
    <dbReference type="NCBI Taxonomy" id="6706"/>
    <lineage>
        <taxon>Eukaryota</taxon>
        <taxon>Metazoa</taxon>
        <taxon>Ecdysozoa</taxon>
        <taxon>Arthropoda</taxon>
        <taxon>Crustacea</taxon>
        <taxon>Multicrustacea</taxon>
        <taxon>Malacostraca</taxon>
        <taxon>Eumalacostraca</taxon>
        <taxon>Eucarida</taxon>
        <taxon>Decapoda</taxon>
        <taxon>Pleocyemata</taxon>
        <taxon>Astacidea</taxon>
        <taxon>Nephropoidea</taxon>
        <taxon>Nephropidae</taxon>
        <taxon>Homarus</taxon>
    </lineage>
</organism>
<dbReference type="PROSITE" id="PS50240">
    <property type="entry name" value="TRYPSIN_DOM"/>
    <property type="match status" value="1"/>
</dbReference>
<gene>
    <name evidence="6" type="primary">KLKB1-L2</name>
    <name evidence="6" type="ORF">Hamer_G003352</name>
</gene>
<dbReference type="InterPro" id="IPR009003">
    <property type="entry name" value="Peptidase_S1_PA"/>
</dbReference>
<dbReference type="EMBL" id="JAHLQT010007678">
    <property type="protein sequence ID" value="KAG7174410.1"/>
    <property type="molecule type" value="Genomic_DNA"/>
</dbReference>
<dbReference type="SUPFAM" id="SSF49854">
    <property type="entry name" value="Spermadhesin, CUB domain"/>
    <property type="match status" value="1"/>
</dbReference>
<dbReference type="InterPro" id="IPR001254">
    <property type="entry name" value="Trypsin_dom"/>
</dbReference>
<dbReference type="SMART" id="SM00020">
    <property type="entry name" value="Tryp_SPc"/>
    <property type="match status" value="1"/>
</dbReference>
<evidence type="ECO:0000259" key="5">
    <source>
        <dbReference type="PROSITE" id="PS50240"/>
    </source>
</evidence>
<feature type="domain" description="Peptidase S1" evidence="5">
    <location>
        <begin position="163"/>
        <end position="416"/>
    </location>
</feature>
<dbReference type="InterPro" id="IPR035914">
    <property type="entry name" value="Sperma_CUB_dom_sf"/>
</dbReference>
<reference evidence="6" key="1">
    <citation type="journal article" date="2021" name="Sci. Adv.">
        <title>The American lobster genome reveals insights on longevity, neural, and immune adaptations.</title>
        <authorList>
            <person name="Polinski J.M."/>
            <person name="Zimin A.V."/>
            <person name="Clark K.F."/>
            <person name="Kohn A.B."/>
            <person name="Sadowski N."/>
            <person name="Timp W."/>
            <person name="Ptitsyn A."/>
            <person name="Khanna P."/>
            <person name="Romanova D.Y."/>
            <person name="Williams P."/>
            <person name="Greenwood S.J."/>
            <person name="Moroz L.L."/>
            <person name="Walt D.R."/>
            <person name="Bodnar A.G."/>
        </authorList>
    </citation>
    <scope>NUCLEOTIDE SEQUENCE</scope>
    <source>
        <strain evidence="6">GMGI-L3</strain>
    </source>
</reference>
<evidence type="ECO:0000259" key="4">
    <source>
        <dbReference type="PROSITE" id="PS01180"/>
    </source>
</evidence>
<keyword evidence="7" id="KW-1185">Reference proteome</keyword>
<feature type="domain" description="CUB" evidence="4">
    <location>
        <begin position="50"/>
        <end position="152"/>
    </location>
</feature>
<dbReference type="GO" id="GO:0006508">
    <property type="term" value="P:proteolysis"/>
    <property type="evidence" value="ECO:0007669"/>
    <property type="project" value="InterPro"/>
</dbReference>
<dbReference type="AlphaFoldDB" id="A0A8J5N6D3"/>
<proteinExistence type="predicted"/>
<dbReference type="Gene3D" id="2.40.10.10">
    <property type="entry name" value="Trypsin-like serine proteases"/>
    <property type="match status" value="1"/>
</dbReference>
<evidence type="ECO:0000256" key="3">
    <source>
        <dbReference type="SAM" id="SignalP"/>
    </source>
</evidence>
<protein>
    <submittedName>
        <fullName evidence="6">Plasma kallikrein-like 2</fullName>
    </submittedName>
</protein>
<name>A0A8J5N6D3_HOMAM</name>
<evidence type="ECO:0000313" key="7">
    <source>
        <dbReference type="Proteomes" id="UP000747542"/>
    </source>
</evidence>
<keyword evidence="3" id="KW-0732">Signal</keyword>
<accession>A0A8J5N6D3</accession>
<dbReference type="Pfam" id="PF00089">
    <property type="entry name" value="Trypsin"/>
    <property type="match status" value="1"/>
</dbReference>
<dbReference type="Proteomes" id="UP000747542">
    <property type="component" value="Unassembled WGS sequence"/>
</dbReference>
<evidence type="ECO:0000256" key="1">
    <source>
        <dbReference type="ARBA" id="ARBA00023157"/>
    </source>
</evidence>
<dbReference type="InterPro" id="IPR000859">
    <property type="entry name" value="CUB_dom"/>
</dbReference>
<sequence length="422" mass="46169">HPHQQSSWFCASLVLLIVAVVLCRNTSTAAVSHRSSSRRHAARVAGSHECRQPLEEVVVGGGTSLILTSPNFPAAYDYRTKCGWTIRPTSRNVVLALSCDTFVLQEPSSSGEYCGSNIPLSITTTNITRFRVTFKTNGQKNFKGFHCTVRTSNPNTDHCSCGVRGQARSSPTQERVGHWEFPWLAALVKAKTSIPFCGASVISERWVLTSAACAERVKYNKYNYEVIVGGHNLSVTAPGQTGQPIRKVFIHPRYNSGLYLKEVIVFRGSRMGVVKEGPLPVCLPDLDAHTNLTSYRAILTGWGTGEETTGVVRKVVVRTMNGSTCLQRYQGHNVSISDSSLCAAPVSETHRDFYKAELGGPLVRVREEGGGEGRYQQIGVASFSDASSRYPHQAPTLPGVYTNLAPYLRWITNTVGLDNTCQ</sequence>
<feature type="non-terminal residue" evidence="6">
    <location>
        <position position="422"/>
    </location>
</feature>
<evidence type="ECO:0000256" key="2">
    <source>
        <dbReference type="PROSITE-ProRule" id="PRU00059"/>
    </source>
</evidence>
<comment type="caution">
    <text evidence="6">The sequence shown here is derived from an EMBL/GenBank/DDBJ whole genome shotgun (WGS) entry which is preliminary data.</text>
</comment>
<dbReference type="InterPro" id="IPR043504">
    <property type="entry name" value="Peptidase_S1_PA_chymotrypsin"/>
</dbReference>
<dbReference type="PROSITE" id="PS01180">
    <property type="entry name" value="CUB"/>
    <property type="match status" value="1"/>
</dbReference>
<keyword evidence="1" id="KW-1015">Disulfide bond</keyword>
<dbReference type="SMART" id="SM00042">
    <property type="entry name" value="CUB"/>
    <property type="match status" value="1"/>
</dbReference>